<dbReference type="Proteomes" id="UP001497744">
    <property type="component" value="Unassembled WGS sequence"/>
</dbReference>
<protein>
    <submittedName>
        <fullName evidence="2">Chain-length determining protein</fullName>
    </submittedName>
</protein>
<dbReference type="EMBL" id="BPLF01000004">
    <property type="protein sequence ID" value="GIX65260.1"/>
    <property type="molecule type" value="Genomic_DNA"/>
</dbReference>
<evidence type="ECO:0000313" key="2">
    <source>
        <dbReference type="EMBL" id="GIX65260.1"/>
    </source>
</evidence>
<gene>
    <name evidence="2" type="ORF">BcabD6B2_46950</name>
</gene>
<name>A0AAV4LZA0_BABCB</name>
<proteinExistence type="predicted"/>
<feature type="compositionally biased region" description="Basic and acidic residues" evidence="1">
    <location>
        <begin position="1"/>
        <end position="27"/>
    </location>
</feature>
<evidence type="ECO:0000256" key="1">
    <source>
        <dbReference type="SAM" id="MobiDB-lite"/>
    </source>
</evidence>
<organism evidence="2 3">
    <name type="scientific">Babesia caballi</name>
    <dbReference type="NCBI Taxonomy" id="5871"/>
    <lineage>
        <taxon>Eukaryota</taxon>
        <taxon>Sar</taxon>
        <taxon>Alveolata</taxon>
        <taxon>Apicomplexa</taxon>
        <taxon>Aconoidasida</taxon>
        <taxon>Piroplasmida</taxon>
        <taxon>Babesiidae</taxon>
        <taxon>Babesia</taxon>
    </lineage>
</organism>
<feature type="region of interest" description="Disordered" evidence="1">
    <location>
        <begin position="1"/>
        <end position="31"/>
    </location>
</feature>
<keyword evidence="3" id="KW-1185">Reference proteome</keyword>
<dbReference type="AlphaFoldDB" id="A0AAV4LZA0"/>
<dbReference type="RefSeq" id="XP_067717329.1">
    <property type="nucleotide sequence ID" value="XM_067861228.1"/>
</dbReference>
<sequence length="147" mass="16124">MANLQGRHDDLGPPGRRENTPNVHRAEGAPVRDNGHHCCLGSLQHNNGRPHECNRPFDTHFRLLLSLVMLQRLNIWVVGNLHGAATALSDVKMPLHQRIILRMPRPHVATRSAEHLLRQHPPTVLATASANAVPGFAGTAAPPCAQR</sequence>
<accession>A0AAV4LZA0</accession>
<comment type="caution">
    <text evidence="2">The sequence shown here is derived from an EMBL/GenBank/DDBJ whole genome shotgun (WGS) entry which is preliminary data.</text>
</comment>
<evidence type="ECO:0000313" key="3">
    <source>
        <dbReference type="Proteomes" id="UP001497744"/>
    </source>
</evidence>
<dbReference type="GeneID" id="94196741"/>
<reference evidence="2 3" key="1">
    <citation type="submission" date="2021-06" db="EMBL/GenBank/DDBJ databases">
        <title>Genome sequence of Babesia caballi.</title>
        <authorList>
            <person name="Yamagishi J."/>
            <person name="Kidaka T."/>
            <person name="Ochi A."/>
        </authorList>
    </citation>
    <scope>NUCLEOTIDE SEQUENCE [LARGE SCALE GENOMIC DNA]</scope>
    <source>
        <strain evidence="2">USDA-D6B2</strain>
    </source>
</reference>